<sequence length="66" mass="7277">MVKWVHEPQEGASLAGEALIDRVNQYILGRADSSSHVFKNLRLLLLARREKKSMCCGGWAFSSAGS</sequence>
<evidence type="ECO:0000313" key="2">
    <source>
        <dbReference type="Proteomes" id="UP001605036"/>
    </source>
</evidence>
<reference evidence="1 2" key="1">
    <citation type="submission" date="2024-09" db="EMBL/GenBank/DDBJ databases">
        <title>Chromosome-scale assembly of Riccia fluitans.</title>
        <authorList>
            <person name="Paukszto L."/>
            <person name="Sawicki J."/>
            <person name="Karawczyk K."/>
            <person name="Piernik-Szablinska J."/>
            <person name="Szczecinska M."/>
            <person name="Mazdziarz M."/>
        </authorList>
    </citation>
    <scope>NUCLEOTIDE SEQUENCE [LARGE SCALE GENOMIC DNA]</scope>
    <source>
        <strain evidence="1">Rf_01</strain>
        <tissue evidence="1">Aerial parts of the thallus</tissue>
    </source>
</reference>
<keyword evidence="2" id="KW-1185">Reference proteome</keyword>
<dbReference type="Proteomes" id="UP001605036">
    <property type="component" value="Unassembled WGS sequence"/>
</dbReference>
<dbReference type="AlphaFoldDB" id="A0ABD1Z0V6"/>
<name>A0ABD1Z0V6_9MARC</name>
<protein>
    <submittedName>
        <fullName evidence="1">Uncharacterized protein</fullName>
    </submittedName>
</protein>
<dbReference type="EMBL" id="JBHFFA010000003">
    <property type="protein sequence ID" value="KAL2635724.1"/>
    <property type="molecule type" value="Genomic_DNA"/>
</dbReference>
<comment type="caution">
    <text evidence="1">The sequence shown here is derived from an EMBL/GenBank/DDBJ whole genome shotgun (WGS) entry which is preliminary data.</text>
</comment>
<proteinExistence type="predicted"/>
<accession>A0ABD1Z0V6</accession>
<evidence type="ECO:0000313" key="1">
    <source>
        <dbReference type="EMBL" id="KAL2635724.1"/>
    </source>
</evidence>
<organism evidence="1 2">
    <name type="scientific">Riccia fluitans</name>
    <dbReference type="NCBI Taxonomy" id="41844"/>
    <lineage>
        <taxon>Eukaryota</taxon>
        <taxon>Viridiplantae</taxon>
        <taxon>Streptophyta</taxon>
        <taxon>Embryophyta</taxon>
        <taxon>Marchantiophyta</taxon>
        <taxon>Marchantiopsida</taxon>
        <taxon>Marchantiidae</taxon>
        <taxon>Marchantiales</taxon>
        <taxon>Ricciaceae</taxon>
        <taxon>Riccia</taxon>
    </lineage>
</organism>
<gene>
    <name evidence="1" type="ORF">R1flu_007203</name>
</gene>